<dbReference type="EMBL" id="NIHW01000068">
    <property type="protein sequence ID" value="PLT80169.1"/>
    <property type="molecule type" value="Genomic_DNA"/>
</dbReference>
<reference evidence="2 3" key="1">
    <citation type="journal article" date="2017" name="Genome Med.">
        <title>A novel Ruminococcus gnavus clade enriched in inflammatory bowel disease patients.</title>
        <authorList>
            <person name="Hall A.B."/>
            <person name="Yassour M."/>
            <person name="Sauk J."/>
            <person name="Garner A."/>
            <person name="Jiang X."/>
            <person name="Arthur T."/>
            <person name="Lagoudas G.K."/>
            <person name="Vatanen T."/>
            <person name="Fornelos N."/>
            <person name="Wilson R."/>
            <person name="Bertha M."/>
            <person name="Cohen M."/>
            <person name="Garber J."/>
            <person name="Khalili H."/>
            <person name="Gevers D."/>
            <person name="Ananthakrishnan A.N."/>
            <person name="Kugathasan S."/>
            <person name="Lander E.S."/>
            <person name="Blainey P."/>
            <person name="Vlamakis H."/>
            <person name="Xavier R.J."/>
            <person name="Huttenhower C."/>
        </authorList>
    </citation>
    <scope>NUCLEOTIDE SEQUENCE [LARGE SCALE GENOMIC DNA]</scope>
    <source>
        <strain evidence="2 3">RJX1128</strain>
    </source>
</reference>
<comment type="caution">
    <text evidence="2">The sequence shown here is derived from an EMBL/GenBank/DDBJ whole genome shotgun (WGS) entry which is preliminary data.</text>
</comment>
<dbReference type="InterPro" id="IPR045536">
    <property type="entry name" value="DUF6431"/>
</dbReference>
<feature type="domain" description="DUF6431" evidence="1">
    <location>
        <begin position="1"/>
        <end position="44"/>
    </location>
</feature>
<organism evidence="2 3">
    <name type="scientific">Mediterraneibacter gnavus</name>
    <name type="common">Ruminococcus gnavus</name>
    <dbReference type="NCBI Taxonomy" id="33038"/>
    <lineage>
        <taxon>Bacteria</taxon>
        <taxon>Bacillati</taxon>
        <taxon>Bacillota</taxon>
        <taxon>Clostridia</taxon>
        <taxon>Lachnospirales</taxon>
        <taxon>Lachnospiraceae</taxon>
        <taxon>Mediterraneibacter</taxon>
    </lineage>
</organism>
<sequence>MLPDCLTPYKHYNEETISGVLDGIVNSDDEDSEMYPSEKTMLRWHHWYILNQFNMEGHMKSIGYRLLGFKEELLRSSSSLLEQIKSSMPDTWLRTILRYLYNSGNSLQPFYS</sequence>
<accession>A0A2N5PD05</accession>
<dbReference type="Proteomes" id="UP000234840">
    <property type="component" value="Unassembled WGS sequence"/>
</dbReference>
<protein>
    <recommendedName>
        <fullName evidence="1">DUF6431 domain-containing protein</fullName>
    </recommendedName>
</protein>
<gene>
    <name evidence="2" type="ORF">CDL20_14605</name>
</gene>
<name>A0A2N5PD05_MEDGN</name>
<proteinExistence type="predicted"/>
<evidence type="ECO:0000313" key="2">
    <source>
        <dbReference type="EMBL" id="PLT80169.1"/>
    </source>
</evidence>
<evidence type="ECO:0000259" key="1">
    <source>
        <dbReference type="Pfam" id="PF20020"/>
    </source>
</evidence>
<dbReference type="Pfam" id="PF20020">
    <property type="entry name" value="DUF6431"/>
    <property type="match status" value="1"/>
</dbReference>
<dbReference type="AlphaFoldDB" id="A0A2N5PD05"/>
<evidence type="ECO:0000313" key="3">
    <source>
        <dbReference type="Proteomes" id="UP000234840"/>
    </source>
</evidence>